<name>A0A7C9TJV0_9BURK</name>
<dbReference type="EMBL" id="JAAGOH010000016">
    <property type="protein sequence ID" value="NDY92261.1"/>
    <property type="molecule type" value="Genomic_DNA"/>
</dbReference>
<organism evidence="14 15">
    <name type="scientific">Ideonella livida</name>
    <dbReference type="NCBI Taxonomy" id="2707176"/>
    <lineage>
        <taxon>Bacteria</taxon>
        <taxon>Pseudomonadati</taxon>
        <taxon>Pseudomonadota</taxon>
        <taxon>Betaproteobacteria</taxon>
        <taxon>Burkholderiales</taxon>
        <taxon>Sphaerotilaceae</taxon>
        <taxon>Ideonella</taxon>
    </lineage>
</organism>
<evidence type="ECO:0000256" key="13">
    <source>
        <dbReference type="SAM" id="SignalP"/>
    </source>
</evidence>
<keyword evidence="6 13" id="KW-0732">Signal</keyword>
<evidence type="ECO:0000256" key="1">
    <source>
        <dbReference type="ARBA" id="ARBA00004459"/>
    </source>
</evidence>
<keyword evidence="7" id="KW-0653">Protein transport</keyword>
<evidence type="ECO:0000313" key="14">
    <source>
        <dbReference type="EMBL" id="NDY92261.1"/>
    </source>
</evidence>
<evidence type="ECO:0000256" key="10">
    <source>
        <dbReference type="ARBA" id="ARBA00023186"/>
    </source>
</evidence>
<dbReference type="InterPro" id="IPR029046">
    <property type="entry name" value="LolA/LolB/LppX"/>
</dbReference>
<evidence type="ECO:0000256" key="4">
    <source>
        <dbReference type="ARBA" id="ARBA00016202"/>
    </source>
</evidence>
<evidence type="ECO:0000256" key="12">
    <source>
        <dbReference type="ARBA" id="ARBA00023288"/>
    </source>
</evidence>
<dbReference type="AlphaFoldDB" id="A0A7C9TJV0"/>
<dbReference type="Proteomes" id="UP000484255">
    <property type="component" value="Unassembled WGS sequence"/>
</dbReference>
<evidence type="ECO:0000256" key="2">
    <source>
        <dbReference type="ARBA" id="ARBA00009696"/>
    </source>
</evidence>
<evidence type="ECO:0000256" key="11">
    <source>
        <dbReference type="ARBA" id="ARBA00023237"/>
    </source>
</evidence>
<dbReference type="GO" id="GO:0009279">
    <property type="term" value="C:cell outer membrane"/>
    <property type="evidence" value="ECO:0007669"/>
    <property type="project" value="UniProtKB-SubCell"/>
</dbReference>
<keyword evidence="11" id="KW-0998">Cell outer membrane</keyword>
<dbReference type="Gene3D" id="2.50.20.10">
    <property type="entry name" value="Lipoprotein localisation LolA/LolB/LppX"/>
    <property type="match status" value="1"/>
</dbReference>
<keyword evidence="12 14" id="KW-0449">Lipoprotein</keyword>
<feature type="chain" id="PRO_5028946153" description="Outer-membrane lipoprotein LolB" evidence="13">
    <location>
        <begin position="23"/>
        <end position="180"/>
    </location>
</feature>
<keyword evidence="10" id="KW-0143">Chaperone</keyword>
<dbReference type="PROSITE" id="PS51257">
    <property type="entry name" value="PROKAR_LIPOPROTEIN"/>
    <property type="match status" value="1"/>
</dbReference>
<sequence>MTACRRRLLRAAVCLAATSLTACTTTPRHSAPLLSGRLALKVDAGEQRPAQSLSASFELQGQADAGRLRLLSPLGQVLADARWDPHGALLVTRDGLHRHASLADLSLAALGEDVPLQALPDWLSGRPWPGSPHETAPEGSDEGFEQLGWRIFLQGWREQGIWRAERAQSPHIVLRVRLDR</sequence>
<dbReference type="CDD" id="cd16326">
    <property type="entry name" value="LolB"/>
    <property type="match status" value="1"/>
</dbReference>
<comment type="similarity">
    <text evidence="2">Belongs to the LolB family.</text>
</comment>
<reference evidence="14 15" key="1">
    <citation type="submission" date="2020-02" db="EMBL/GenBank/DDBJ databases">
        <title>Ideonella bacterium strain TBM-1.</title>
        <authorList>
            <person name="Chen W.-M."/>
        </authorList>
    </citation>
    <scope>NUCLEOTIDE SEQUENCE [LARGE SCALE GENOMIC DNA]</scope>
    <source>
        <strain evidence="14 15">TBM-1</strain>
    </source>
</reference>
<protein>
    <recommendedName>
        <fullName evidence="4">Outer-membrane lipoprotein LolB</fullName>
    </recommendedName>
</protein>
<comment type="caution">
    <text evidence="14">The sequence shown here is derived from an EMBL/GenBank/DDBJ whole genome shotgun (WGS) entry which is preliminary data.</text>
</comment>
<evidence type="ECO:0000313" key="15">
    <source>
        <dbReference type="Proteomes" id="UP000484255"/>
    </source>
</evidence>
<dbReference type="PROSITE" id="PS51318">
    <property type="entry name" value="TAT"/>
    <property type="match status" value="1"/>
</dbReference>
<keyword evidence="5" id="KW-0813">Transport</keyword>
<keyword evidence="8" id="KW-0472">Membrane</keyword>
<dbReference type="SUPFAM" id="SSF89392">
    <property type="entry name" value="Prokaryotic lipoproteins and lipoprotein localization factors"/>
    <property type="match status" value="1"/>
</dbReference>
<dbReference type="InterPro" id="IPR004565">
    <property type="entry name" value="OM_lipoprot_LolB"/>
</dbReference>
<evidence type="ECO:0000256" key="6">
    <source>
        <dbReference type="ARBA" id="ARBA00022729"/>
    </source>
</evidence>
<evidence type="ECO:0000256" key="9">
    <source>
        <dbReference type="ARBA" id="ARBA00023139"/>
    </source>
</evidence>
<dbReference type="Pfam" id="PF03550">
    <property type="entry name" value="LolB"/>
    <property type="match status" value="1"/>
</dbReference>
<dbReference type="GO" id="GO:0015031">
    <property type="term" value="P:protein transport"/>
    <property type="evidence" value="ECO:0007669"/>
    <property type="project" value="UniProtKB-KW"/>
</dbReference>
<evidence type="ECO:0000256" key="3">
    <source>
        <dbReference type="ARBA" id="ARBA00011245"/>
    </source>
</evidence>
<evidence type="ECO:0000256" key="5">
    <source>
        <dbReference type="ARBA" id="ARBA00022448"/>
    </source>
</evidence>
<dbReference type="InterPro" id="IPR006311">
    <property type="entry name" value="TAT_signal"/>
</dbReference>
<keyword evidence="9" id="KW-0564">Palmitate</keyword>
<comment type="subunit">
    <text evidence="3">Monomer.</text>
</comment>
<gene>
    <name evidence="14" type="ORF">G3A44_13815</name>
</gene>
<dbReference type="RefSeq" id="WP_163458113.1">
    <property type="nucleotide sequence ID" value="NZ_JAAGOH010000016.1"/>
</dbReference>
<keyword evidence="15" id="KW-1185">Reference proteome</keyword>
<evidence type="ECO:0000256" key="7">
    <source>
        <dbReference type="ARBA" id="ARBA00022927"/>
    </source>
</evidence>
<comment type="subcellular location">
    <subcellularLocation>
        <location evidence="1">Cell outer membrane</location>
        <topology evidence="1">Lipid-anchor</topology>
    </subcellularLocation>
</comment>
<proteinExistence type="inferred from homology"/>
<accession>A0A7C9TJV0</accession>
<feature type="signal peptide" evidence="13">
    <location>
        <begin position="1"/>
        <end position="22"/>
    </location>
</feature>
<evidence type="ECO:0000256" key="8">
    <source>
        <dbReference type="ARBA" id="ARBA00023136"/>
    </source>
</evidence>